<feature type="active site" description="Proton acceptor; for glutaminase activity" evidence="7">
    <location>
        <position position="57"/>
    </location>
</feature>
<dbReference type="Gene3D" id="3.60.110.10">
    <property type="entry name" value="Carbon-nitrogen hydrolase"/>
    <property type="match status" value="1"/>
</dbReference>
<dbReference type="SUPFAM" id="SSF56317">
    <property type="entry name" value="Carbon-nitrogen hydrolase"/>
    <property type="match status" value="1"/>
</dbReference>
<dbReference type="UniPathway" id="UPA00253">
    <property type="reaction ID" value="UER00334"/>
</dbReference>
<dbReference type="Pfam" id="PF02540">
    <property type="entry name" value="NAD_synthase"/>
    <property type="match status" value="1"/>
</dbReference>
<feature type="active site" description="Nucleophile; for glutaminase activity" evidence="7">
    <location>
        <position position="181"/>
    </location>
</feature>
<evidence type="ECO:0000256" key="3">
    <source>
        <dbReference type="ARBA" id="ARBA00022598"/>
    </source>
</evidence>
<dbReference type="InterPro" id="IPR014445">
    <property type="entry name" value="Gln-dep_NAD_synthase"/>
</dbReference>
<feature type="active site" description="For glutaminase activity" evidence="7">
    <location>
        <position position="126"/>
    </location>
</feature>
<feature type="binding site" evidence="7">
    <location>
        <position position="214"/>
    </location>
    <ligand>
        <name>L-glutamine</name>
        <dbReference type="ChEBI" id="CHEBI:58359"/>
    </ligand>
</feature>
<feature type="domain" description="CN hydrolase" evidence="9">
    <location>
        <begin position="17"/>
        <end position="280"/>
    </location>
</feature>
<sequence>MANSGKNFYSPASHGFVRIACATPDVHIADPRANLSEHVQLAHKADAAGADVVLFPELSLTGYTLEDLFLQQTLQDAAKAALEALIAASQDWRAIVVCGVPLWIEGALYNCAAVIQGGALLGLVPKTFLPNYREFYEKRWFASGHALNTRLEIGGVTVPVTSHQVFQARGDAGFTLGVEICEDMWSPDTPSTRLALAGATVIVNLSASPVTVGKSRVRKRICEATSERLMCAYAFSASGPGESTTDLAWDGQSLVYELGTLLAEGERFASDTLTFADVDVERIAQERLRTATFGDAQRISATGSVQTCLFDHKPHTLTDFYRTVDRFPYVPNDRDRLDEDCFEAFNIQVHGLMRRIESTQSESVVIGVSGGLDSTHALIVACKAFDRLGRPRSRIRGYTMPGFGTTSGSKSDAHKLMRALGVTAEEIDIRPASKRMLMDIGHPYGQGELVYDVVFENVQAGLRTDFLFRLAGQHRGFVVGTGDLSELALGWCTYGVGDHMSHYNVNCGAPKTLIQHLIRWAARTEFDAKAARVLRSVLEREISPELVPVQNGQAQRTEDKVGPYPLQDFTLYYLTRYGLKPSKIAFLQYQAWKDGAAGDWPPDYPQADRRAYGIAEIRTWMEVFLFRFFTISQFKRSAVPNGPKLISGGALSPRGDWRAPSDSTATLWLEELRANVPSE</sequence>
<keyword evidence="4 7" id="KW-0547">Nucleotide-binding</keyword>
<dbReference type="CDD" id="cd07570">
    <property type="entry name" value="GAT_Gln-NAD-synth"/>
    <property type="match status" value="1"/>
</dbReference>
<dbReference type="GO" id="GO:0009435">
    <property type="term" value="P:NAD+ biosynthetic process"/>
    <property type="evidence" value="ECO:0007669"/>
    <property type="project" value="UniProtKB-UniRule"/>
</dbReference>
<feature type="binding site" evidence="7">
    <location>
        <begin position="491"/>
        <end position="494"/>
    </location>
    <ligand>
        <name>deamido-NAD(+)</name>
        <dbReference type="ChEBI" id="CHEBI:58437"/>
        <note>ligand shared between two neighboring subunits</note>
    </ligand>
</feature>
<evidence type="ECO:0000313" key="11">
    <source>
        <dbReference type="Proteomes" id="UP000278756"/>
    </source>
</evidence>
<dbReference type="GO" id="GO:0004359">
    <property type="term" value="F:glutaminase activity"/>
    <property type="evidence" value="ECO:0007669"/>
    <property type="project" value="InterPro"/>
</dbReference>
<dbReference type="HAMAP" id="MF_02090">
    <property type="entry name" value="NadE_glutamine_dep"/>
    <property type="match status" value="1"/>
</dbReference>
<dbReference type="Gene3D" id="1.10.10.1140">
    <property type="entry name" value="Glutamine-dependent NAD+ synthetase, C-terminal domain"/>
    <property type="match status" value="1"/>
</dbReference>
<dbReference type="Gene3D" id="3.40.50.620">
    <property type="entry name" value="HUPs"/>
    <property type="match status" value="1"/>
</dbReference>
<comment type="function">
    <text evidence="7">Catalyzes the ATP-dependent amidation of deamido-NAD to form NAD. Uses L-glutamine as a nitrogen source.</text>
</comment>
<dbReference type="PANTHER" id="PTHR23090:SF9">
    <property type="entry name" value="GLUTAMINE-DEPENDENT NAD(+) SYNTHETASE"/>
    <property type="match status" value="1"/>
</dbReference>
<feature type="binding site" evidence="7">
    <location>
        <position position="208"/>
    </location>
    <ligand>
        <name>L-glutamine</name>
        <dbReference type="ChEBI" id="CHEBI:58359"/>
    </ligand>
</feature>
<feature type="binding site" evidence="7">
    <location>
        <position position="457"/>
    </location>
    <ligand>
        <name>deamido-NAD(+)</name>
        <dbReference type="ChEBI" id="CHEBI:58437"/>
        <note>ligand shared between two neighboring subunits</note>
    </ligand>
</feature>
<feature type="binding site" evidence="7">
    <location>
        <position position="635"/>
    </location>
    <ligand>
        <name>deamido-NAD(+)</name>
        <dbReference type="ChEBI" id="CHEBI:58437"/>
        <note>ligand shared between two neighboring subunits</note>
    </ligand>
</feature>
<dbReference type="Pfam" id="PF00795">
    <property type="entry name" value="CN_hydrolase"/>
    <property type="match status" value="1"/>
</dbReference>
<dbReference type="FunFam" id="1.10.10.1140:FF:000001">
    <property type="entry name" value="Glutamine-dependent NAD(+) synthetase"/>
    <property type="match status" value="1"/>
</dbReference>
<dbReference type="InterPro" id="IPR041856">
    <property type="entry name" value="NAD+_synth_C"/>
</dbReference>
<dbReference type="GO" id="GO:0005737">
    <property type="term" value="C:cytoplasm"/>
    <property type="evidence" value="ECO:0007669"/>
    <property type="project" value="InterPro"/>
</dbReference>
<evidence type="ECO:0000256" key="6">
    <source>
        <dbReference type="ARBA" id="ARBA00023027"/>
    </source>
</evidence>
<evidence type="ECO:0000256" key="5">
    <source>
        <dbReference type="ARBA" id="ARBA00022840"/>
    </source>
</evidence>
<proteinExistence type="inferred from homology"/>
<dbReference type="AlphaFoldDB" id="A0A3G9GA87"/>
<dbReference type="PANTHER" id="PTHR23090">
    <property type="entry name" value="NH 3 /GLUTAMINE-DEPENDENT NAD + SYNTHETASE"/>
    <property type="match status" value="1"/>
</dbReference>
<dbReference type="InterPro" id="IPR003010">
    <property type="entry name" value="C-N_Hydrolase"/>
</dbReference>
<evidence type="ECO:0000256" key="4">
    <source>
        <dbReference type="ARBA" id="ARBA00022741"/>
    </source>
</evidence>
<feature type="binding site" evidence="7">
    <location>
        <position position="486"/>
    </location>
    <ligand>
        <name>deamido-NAD(+)</name>
        <dbReference type="ChEBI" id="CHEBI:58437"/>
        <note>ligand shared between two neighboring subunits</note>
    </ligand>
</feature>
<dbReference type="PROSITE" id="PS50263">
    <property type="entry name" value="CN_HYDROLASE"/>
    <property type="match status" value="1"/>
</dbReference>
<comment type="pathway">
    <text evidence="1 7 8">Cofactor biosynthesis; NAD(+) biosynthesis; NAD(+) from deamido-NAD(+) (L-Gln route): step 1/1.</text>
</comment>
<dbReference type="GO" id="GO:0003952">
    <property type="term" value="F:NAD+ synthase (glutamine-hydrolyzing) activity"/>
    <property type="evidence" value="ECO:0007669"/>
    <property type="project" value="UniProtKB-UniRule"/>
</dbReference>
<dbReference type="RefSeq" id="WP_126422357.1">
    <property type="nucleotide sequence ID" value="NZ_AP018827.1"/>
</dbReference>
<dbReference type="InterPro" id="IPR014729">
    <property type="entry name" value="Rossmann-like_a/b/a_fold"/>
</dbReference>
<reference evidence="11" key="2">
    <citation type="journal article" date="2017" name="Plant Physiol. Biochem.">
        <title>Differential oxidative and antioxidative response of duckweed Lemna minor toward plant growth promoting/inhibiting bacteria.</title>
        <authorList>
            <person name="Ishizawa H."/>
            <person name="Kuroda M."/>
            <person name="Morikawa M."/>
            <person name="Ike M."/>
        </authorList>
    </citation>
    <scope>NUCLEOTIDE SEQUENCE [LARGE SCALE GENOMIC DNA]</scope>
    <source>
        <strain evidence="11">M6</strain>
    </source>
</reference>
<dbReference type="EC" id="6.3.5.1" evidence="7 8"/>
<dbReference type="InterPro" id="IPR022310">
    <property type="entry name" value="NAD/GMP_synthase"/>
</dbReference>
<evidence type="ECO:0000313" key="10">
    <source>
        <dbReference type="EMBL" id="BBF81338.1"/>
    </source>
</evidence>
<feature type="binding site" evidence="7">
    <location>
        <position position="481"/>
    </location>
    <ligand>
        <name>ATP</name>
        <dbReference type="ChEBI" id="CHEBI:30616"/>
    </ligand>
</feature>
<comment type="similarity">
    <text evidence="2 7 8">In the C-terminal section; belongs to the NAD synthetase family.</text>
</comment>
<dbReference type="PIRSF" id="PIRSF006630">
    <property type="entry name" value="NADS_GAT"/>
    <property type="match status" value="1"/>
</dbReference>
<dbReference type="InterPro" id="IPR036526">
    <property type="entry name" value="C-N_Hydrolase_sf"/>
</dbReference>
<comment type="catalytic activity">
    <reaction evidence="7 8">
        <text>deamido-NAD(+) + L-glutamine + ATP + H2O = L-glutamate + AMP + diphosphate + NAD(+) + H(+)</text>
        <dbReference type="Rhea" id="RHEA:24384"/>
        <dbReference type="ChEBI" id="CHEBI:15377"/>
        <dbReference type="ChEBI" id="CHEBI:15378"/>
        <dbReference type="ChEBI" id="CHEBI:29985"/>
        <dbReference type="ChEBI" id="CHEBI:30616"/>
        <dbReference type="ChEBI" id="CHEBI:33019"/>
        <dbReference type="ChEBI" id="CHEBI:57540"/>
        <dbReference type="ChEBI" id="CHEBI:58359"/>
        <dbReference type="ChEBI" id="CHEBI:58437"/>
        <dbReference type="ChEBI" id="CHEBI:456215"/>
        <dbReference type="EC" id="6.3.5.1"/>
    </reaction>
</comment>
<feature type="binding site" evidence="7">
    <location>
        <position position="132"/>
    </location>
    <ligand>
        <name>L-glutamine</name>
        <dbReference type="ChEBI" id="CHEBI:58359"/>
    </ligand>
</feature>
<dbReference type="OrthoDB" id="9760188at2"/>
<name>A0A3G9GA87_9CAUL</name>
<evidence type="ECO:0000256" key="8">
    <source>
        <dbReference type="PIRNR" id="PIRNR006630"/>
    </source>
</evidence>
<dbReference type="Proteomes" id="UP000278756">
    <property type="component" value="Chromosome 1"/>
</dbReference>
<organism evidence="10 11">
    <name type="scientific">Asticcacaulis excentricus</name>
    <dbReference type="NCBI Taxonomy" id="78587"/>
    <lineage>
        <taxon>Bacteria</taxon>
        <taxon>Pseudomonadati</taxon>
        <taxon>Pseudomonadota</taxon>
        <taxon>Alphaproteobacteria</taxon>
        <taxon>Caulobacterales</taxon>
        <taxon>Caulobacteraceae</taxon>
        <taxon>Asticcacaulis</taxon>
    </lineage>
</organism>
<reference evidence="11" key="1">
    <citation type="journal article" date="2017" name="Biotechnol. Biofuels">
        <title>Evaluation of environmental bacterial communities as a factor affecting the growth of duckweed Lemna minor.</title>
        <authorList>
            <person name="Ishizawa H."/>
            <person name="Kuroda M."/>
            <person name="Morikawa M."/>
            <person name="Ike M."/>
        </authorList>
    </citation>
    <scope>NUCLEOTIDE SEQUENCE [LARGE SCALE GENOMIC DNA]</scope>
    <source>
        <strain evidence="11">M6</strain>
    </source>
</reference>
<dbReference type="FunFam" id="3.40.50.620:FF:000155">
    <property type="entry name" value="Glutamine-dependent NAD(+) synthetase"/>
    <property type="match status" value="1"/>
</dbReference>
<gene>
    <name evidence="7" type="primary">nadE</name>
    <name evidence="10" type="ORF">EM6_1936</name>
</gene>
<evidence type="ECO:0000259" key="9">
    <source>
        <dbReference type="PROSITE" id="PS50263"/>
    </source>
</evidence>
<keyword evidence="5 7" id="KW-0067">ATP-binding</keyword>
<protein>
    <recommendedName>
        <fullName evidence="7 8">Glutamine-dependent NAD(+) synthetase</fullName>
        <ecNumber evidence="7 8">6.3.5.1</ecNumber>
    </recommendedName>
    <alternativeName>
        <fullName evidence="7 8">NAD(+) synthase [glutamine-hydrolyzing]</fullName>
    </alternativeName>
</protein>
<dbReference type="GO" id="GO:0005524">
    <property type="term" value="F:ATP binding"/>
    <property type="evidence" value="ECO:0007669"/>
    <property type="project" value="UniProtKB-UniRule"/>
</dbReference>
<evidence type="ECO:0000256" key="1">
    <source>
        <dbReference type="ARBA" id="ARBA00005188"/>
    </source>
</evidence>
<dbReference type="NCBIfam" id="NF002730">
    <property type="entry name" value="PRK02628.1"/>
    <property type="match status" value="1"/>
</dbReference>
<evidence type="ECO:0000256" key="2">
    <source>
        <dbReference type="ARBA" id="ARBA00007145"/>
    </source>
</evidence>
<keyword evidence="3 7" id="KW-0436">Ligase</keyword>
<keyword evidence="6 7" id="KW-0520">NAD</keyword>
<feature type="binding site" evidence="7">
    <location>
        <begin position="367"/>
        <end position="374"/>
    </location>
    <ligand>
        <name>ATP</name>
        <dbReference type="ChEBI" id="CHEBI:30616"/>
    </ligand>
</feature>
<dbReference type="GO" id="GO:0008795">
    <property type="term" value="F:NAD+ synthase activity"/>
    <property type="evidence" value="ECO:0007669"/>
    <property type="project" value="UniProtKB-UniRule"/>
</dbReference>
<dbReference type="InterPro" id="IPR003694">
    <property type="entry name" value="NAD_synthase"/>
</dbReference>
<evidence type="ECO:0000256" key="7">
    <source>
        <dbReference type="HAMAP-Rule" id="MF_02090"/>
    </source>
</evidence>
<dbReference type="CDD" id="cd00553">
    <property type="entry name" value="NAD_synthase"/>
    <property type="match status" value="1"/>
</dbReference>
<dbReference type="EMBL" id="AP018827">
    <property type="protein sequence ID" value="BBF81338.1"/>
    <property type="molecule type" value="Genomic_DNA"/>
</dbReference>
<accession>A0A3G9GA87</accession>
<dbReference type="SUPFAM" id="SSF52402">
    <property type="entry name" value="Adenine nucleotide alpha hydrolases-like"/>
    <property type="match status" value="1"/>
</dbReference>